<dbReference type="Proteomes" id="UP001056120">
    <property type="component" value="Linkage Group LG10"/>
</dbReference>
<organism evidence="1 2">
    <name type="scientific">Smallanthus sonchifolius</name>
    <dbReference type="NCBI Taxonomy" id="185202"/>
    <lineage>
        <taxon>Eukaryota</taxon>
        <taxon>Viridiplantae</taxon>
        <taxon>Streptophyta</taxon>
        <taxon>Embryophyta</taxon>
        <taxon>Tracheophyta</taxon>
        <taxon>Spermatophyta</taxon>
        <taxon>Magnoliopsida</taxon>
        <taxon>eudicotyledons</taxon>
        <taxon>Gunneridae</taxon>
        <taxon>Pentapetalae</taxon>
        <taxon>asterids</taxon>
        <taxon>campanulids</taxon>
        <taxon>Asterales</taxon>
        <taxon>Asteraceae</taxon>
        <taxon>Asteroideae</taxon>
        <taxon>Heliantheae alliance</taxon>
        <taxon>Millerieae</taxon>
        <taxon>Smallanthus</taxon>
    </lineage>
</organism>
<sequence>MTSWKLAVSTVFIRNCFAFSSVKLPGSGSDDQPKSGVHHLPEEADAVTNDFFRWFRLVEEVEEMIVIGVKEVAIDGLKLVRGEKVDGGGDDVERLRREVGDDNLVEDIVLIRQIVDDYPYIAMDIEFPVVVL</sequence>
<evidence type="ECO:0000313" key="2">
    <source>
        <dbReference type="Proteomes" id="UP001056120"/>
    </source>
</evidence>
<keyword evidence="2" id="KW-1185">Reference proteome</keyword>
<reference evidence="2" key="1">
    <citation type="journal article" date="2022" name="Mol. Ecol. Resour.">
        <title>The genomes of chicory, endive, great burdock and yacon provide insights into Asteraceae palaeo-polyploidization history and plant inulin production.</title>
        <authorList>
            <person name="Fan W."/>
            <person name="Wang S."/>
            <person name="Wang H."/>
            <person name="Wang A."/>
            <person name="Jiang F."/>
            <person name="Liu H."/>
            <person name="Zhao H."/>
            <person name="Xu D."/>
            <person name="Zhang Y."/>
        </authorList>
    </citation>
    <scope>NUCLEOTIDE SEQUENCE [LARGE SCALE GENOMIC DNA]</scope>
    <source>
        <strain evidence="2">cv. Yunnan</strain>
    </source>
</reference>
<proteinExistence type="predicted"/>
<evidence type="ECO:0000313" key="1">
    <source>
        <dbReference type="EMBL" id="KAI3802673.1"/>
    </source>
</evidence>
<comment type="caution">
    <text evidence="1">The sequence shown here is derived from an EMBL/GenBank/DDBJ whole genome shotgun (WGS) entry which is preliminary data.</text>
</comment>
<protein>
    <submittedName>
        <fullName evidence="1">Uncharacterized protein</fullName>
    </submittedName>
</protein>
<gene>
    <name evidence="1" type="ORF">L1987_30814</name>
</gene>
<dbReference type="EMBL" id="CM042027">
    <property type="protein sequence ID" value="KAI3802673.1"/>
    <property type="molecule type" value="Genomic_DNA"/>
</dbReference>
<accession>A0ACB9I369</accession>
<reference evidence="1 2" key="2">
    <citation type="journal article" date="2022" name="Mol. Ecol. Resour.">
        <title>The genomes of chicory, endive, great burdock and yacon provide insights into Asteraceae paleo-polyploidization history and plant inulin production.</title>
        <authorList>
            <person name="Fan W."/>
            <person name="Wang S."/>
            <person name="Wang H."/>
            <person name="Wang A."/>
            <person name="Jiang F."/>
            <person name="Liu H."/>
            <person name="Zhao H."/>
            <person name="Xu D."/>
            <person name="Zhang Y."/>
        </authorList>
    </citation>
    <scope>NUCLEOTIDE SEQUENCE [LARGE SCALE GENOMIC DNA]</scope>
    <source>
        <strain evidence="2">cv. Yunnan</strain>
        <tissue evidence="1">Leaves</tissue>
    </source>
</reference>
<name>A0ACB9I369_9ASTR</name>